<dbReference type="InterPro" id="IPR024768">
    <property type="entry name" value="Marf1"/>
</dbReference>
<dbReference type="AlphaFoldDB" id="A0A5C3N898"/>
<dbReference type="GO" id="GO:0005777">
    <property type="term" value="C:peroxisome"/>
    <property type="evidence" value="ECO:0007669"/>
    <property type="project" value="InterPro"/>
</dbReference>
<dbReference type="GO" id="GO:0004540">
    <property type="term" value="F:RNA nuclease activity"/>
    <property type="evidence" value="ECO:0007669"/>
    <property type="project" value="InterPro"/>
</dbReference>
<feature type="compositionally biased region" description="Acidic residues" evidence="1">
    <location>
        <begin position="237"/>
        <end position="247"/>
    </location>
</feature>
<dbReference type="GO" id="GO:0010468">
    <property type="term" value="P:regulation of gene expression"/>
    <property type="evidence" value="ECO:0007669"/>
    <property type="project" value="InterPro"/>
</dbReference>
<gene>
    <name evidence="3" type="ORF">OE88DRAFT_1677762</name>
</gene>
<feature type="domain" description="NYN" evidence="2">
    <location>
        <begin position="5"/>
        <end position="141"/>
    </location>
</feature>
<name>A0A5C3N898_9AGAM</name>
<feature type="compositionally biased region" description="Low complexity" evidence="1">
    <location>
        <begin position="276"/>
        <end position="293"/>
    </location>
</feature>
<feature type="region of interest" description="Disordered" evidence="1">
    <location>
        <begin position="236"/>
        <end position="296"/>
    </location>
</feature>
<reference evidence="3 4" key="1">
    <citation type="journal article" date="2019" name="Nat. Ecol. Evol.">
        <title>Megaphylogeny resolves global patterns of mushroom evolution.</title>
        <authorList>
            <person name="Varga T."/>
            <person name="Krizsan K."/>
            <person name="Foldi C."/>
            <person name="Dima B."/>
            <person name="Sanchez-Garcia M."/>
            <person name="Sanchez-Ramirez S."/>
            <person name="Szollosi G.J."/>
            <person name="Szarkandi J.G."/>
            <person name="Papp V."/>
            <person name="Albert L."/>
            <person name="Andreopoulos W."/>
            <person name="Angelini C."/>
            <person name="Antonin V."/>
            <person name="Barry K.W."/>
            <person name="Bougher N.L."/>
            <person name="Buchanan P."/>
            <person name="Buyck B."/>
            <person name="Bense V."/>
            <person name="Catcheside P."/>
            <person name="Chovatia M."/>
            <person name="Cooper J."/>
            <person name="Damon W."/>
            <person name="Desjardin D."/>
            <person name="Finy P."/>
            <person name="Geml J."/>
            <person name="Haridas S."/>
            <person name="Hughes K."/>
            <person name="Justo A."/>
            <person name="Karasinski D."/>
            <person name="Kautmanova I."/>
            <person name="Kiss B."/>
            <person name="Kocsube S."/>
            <person name="Kotiranta H."/>
            <person name="LaButti K.M."/>
            <person name="Lechner B.E."/>
            <person name="Liimatainen K."/>
            <person name="Lipzen A."/>
            <person name="Lukacs Z."/>
            <person name="Mihaltcheva S."/>
            <person name="Morgado L.N."/>
            <person name="Niskanen T."/>
            <person name="Noordeloos M.E."/>
            <person name="Ohm R.A."/>
            <person name="Ortiz-Santana B."/>
            <person name="Ovrebo C."/>
            <person name="Racz N."/>
            <person name="Riley R."/>
            <person name="Savchenko A."/>
            <person name="Shiryaev A."/>
            <person name="Soop K."/>
            <person name="Spirin V."/>
            <person name="Szebenyi C."/>
            <person name="Tomsovsky M."/>
            <person name="Tulloss R.E."/>
            <person name="Uehling J."/>
            <person name="Grigoriev I.V."/>
            <person name="Vagvolgyi C."/>
            <person name="Papp T."/>
            <person name="Martin F.M."/>
            <person name="Miettinen O."/>
            <person name="Hibbett D.S."/>
            <person name="Nagy L.G."/>
        </authorList>
    </citation>
    <scope>NUCLEOTIDE SEQUENCE [LARGE SCALE GENOMIC DNA]</scope>
    <source>
        <strain evidence="3 4">OMC1185</strain>
    </source>
</reference>
<evidence type="ECO:0000313" key="3">
    <source>
        <dbReference type="EMBL" id="TFK53027.1"/>
    </source>
</evidence>
<accession>A0A5C3N898</accession>
<dbReference type="PANTHER" id="PTHR14379:SF3">
    <property type="entry name" value="MEIOSIS REGULATOR AND MRNA STABILITY FACTOR 1"/>
    <property type="match status" value="1"/>
</dbReference>
<evidence type="ECO:0000256" key="1">
    <source>
        <dbReference type="SAM" id="MobiDB-lite"/>
    </source>
</evidence>
<dbReference type="GO" id="GO:1905762">
    <property type="term" value="F:CCR4-NOT complex binding"/>
    <property type="evidence" value="ECO:0007669"/>
    <property type="project" value="TreeGrafter"/>
</dbReference>
<evidence type="ECO:0000313" key="4">
    <source>
        <dbReference type="Proteomes" id="UP000305948"/>
    </source>
</evidence>
<dbReference type="OrthoDB" id="549353at2759"/>
<dbReference type="Pfam" id="PF01936">
    <property type="entry name" value="NYN"/>
    <property type="match status" value="1"/>
</dbReference>
<dbReference type="CDD" id="cd10910">
    <property type="entry name" value="PIN_limkain_b1_N_like"/>
    <property type="match status" value="1"/>
</dbReference>
<sequence length="382" mass="41514">MVNPVAIYWDHENVSPPLTLSGTAVASRIKNIAGKYGTVSQFRAYFDNSLLSSAKCHRHISRLQTSGISLIGCPHAGRKDVADKMIIVDMFAFSMDNPPPTTIVLISGDRDFAYAVSILKMRGYEVVLIAPTATSSLLKPCASVVLDWSSVVLASMADDSSFSSCPQVLASDMAPRTFDNNLSWRSSPDPNPVEAVVDSELGQPLGHRAMDTSKSVFFSDGQDEVEGANACERQDTMEDADDPDGQDVLDPGVAAGSESPGLEENAISPDFEGANPATSPGSHAHPPSTSTTSLDRRLQVPKKFIPLIRFLREERSKGHRCRKVIFVERSIWKPDVMHGARTRDFQGYIASAVHAGIIDVHPSKTCRRGTISLRRLYLSVVV</sequence>
<dbReference type="EMBL" id="ML213508">
    <property type="protein sequence ID" value="TFK53027.1"/>
    <property type="molecule type" value="Genomic_DNA"/>
</dbReference>
<dbReference type="Proteomes" id="UP000305948">
    <property type="component" value="Unassembled WGS sequence"/>
</dbReference>
<protein>
    <recommendedName>
        <fullName evidence="2">NYN domain-containing protein</fullName>
    </recommendedName>
</protein>
<dbReference type="PANTHER" id="PTHR14379">
    <property type="entry name" value="LIMKAIN B LKAP"/>
    <property type="match status" value="1"/>
</dbReference>
<dbReference type="InterPro" id="IPR021139">
    <property type="entry name" value="NYN"/>
</dbReference>
<evidence type="ECO:0000259" key="2">
    <source>
        <dbReference type="Pfam" id="PF01936"/>
    </source>
</evidence>
<proteinExistence type="predicted"/>
<organism evidence="3 4">
    <name type="scientific">Heliocybe sulcata</name>
    <dbReference type="NCBI Taxonomy" id="5364"/>
    <lineage>
        <taxon>Eukaryota</taxon>
        <taxon>Fungi</taxon>
        <taxon>Dikarya</taxon>
        <taxon>Basidiomycota</taxon>
        <taxon>Agaricomycotina</taxon>
        <taxon>Agaricomycetes</taxon>
        <taxon>Gloeophyllales</taxon>
        <taxon>Gloeophyllaceae</taxon>
        <taxon>Heliocybe</taxon>
    </lineage>
</organism>
<keyword evidence="4" id="KW-1185">Reference proteome</keyword>
<dbReference type="Gene3D" id="3.40.50.1010">
    <property type="entry name" value="5'-nuclease"/>
    <property type="match status" value="1"/>
</dbReference>
<dbReference type="STRING" id="5364.A0A5C3N898"/>